<name>A0A5B6W7R0_9ROSI</name>
<keyword evidence="2" id="KW-1185">Reference proteome</keyword>
<protein>
    <submittedName>
        <fullName evidence="1">Integrase, catalytic core</fullName>
    </submittedName>
</protein>
<dbReference type="AlphaFoldDB" id="A0A5B6W7R0"/>
<evidence type="ECO:0000313" key="2">
    <source>
        <dbReference type="Proteomes" id="UP000325315"/>
    </source>
</evidence>
<dbReference type="EMBL" id="SMMG02000004">
    <property type="protein sequence ID" value="KAA3477333.1"/>
    <property type="molecule type" value="Genomic_DNA"/>
</dbReference>
<dbReference type="SUPFAM" id="SSF56672">
    <property type="entry name" value="DNA/RNA polymerases"/>
    <property type="match status" value="1"/>
</dbReference>
<dbReference type="InterPro" id="IPR043502">
    <property type="entry name" value="DNA/RNA_pol_sf"/>
</dbReference>
<sequence length="65" mass="7434">MMNTLGRFCKSSEKSCYVFGSCGIRKGYYSKFVEGFHLIVAPLTKLLRNGVPFKRKKDQHSDLKS</sequence>
<dbReference type="InterPro" id="IPR043128">
    <property type="entry name" value="Rev_trsase/Diguanyl_cyclase"/>
</dbReference>
<evidence type="ECO:0000313" key="1">
    <source>
        <dbReference type="EMBL" id="KAA3477333.1"/>
    </source>
</evidence>
<reference evidence="2" key="1">
    <citation type="journal article" date="2019" name="Plant Biotechnol. J.">
        <title>Genome sequencing of the Australian wild diploid species Gossypium australe highlights disease resistance and delayed gland morphogenesis.</title>
        <authorList>
            <person name="Cai Y."/>
            <person name="Cai X."/>
            <person name="Wang Q."/>
            <person name="Wang P."/>
            <person name="Zhang Y."/>
            <person name="Cai C."/>
            <person name="Xu Y."/>
            <person name="Wang K."/>
            <person name="Zhou Z."/>
            <person name="Wang C."/>
            <person name="Geng S."/>
            <person name="Li B."/>
            <person name="Dong Q."/>
            <person name="Hou Y."/>
            <person name="Wang H."/>
            <person name="Ai P."/>
            <person name="Liu Z."/>
            <person name="Yi F."/>
            <person name="Sun M."/>
            <person name="An G."/>
            <person name="Cheng J."/>
            <person name="Zhang Y."/>
            <person name="Shi Q."/>
            <person name="Xie Y."/>
            <person name="Shi X."/>
            <person name="Chang Y."/>
            <person name="Huang F."/>
            <person name="Chen Y."/>
            <person name="Hong S."/>
            <person name="Mi L."/>
            <person name="Sun Q."/>
            <person name="Zhang L."/>
            <person name="Zhou B."/>
            <person name="Peng R."/>
            <person name="Zhang X."/>
            <person name="Liu F."/>
        </authorList>
    </citation>
    <scope>NUCLEOTIDE SEQUENCE [LARGE SCALE GENOMIC DNA]</scope>
    <source>
        <strain evidence="2">cv. PA1801</strain>
    </source>
</reference>
<dbReference type="Proteomes" id="UP000325315">
    <property type="component" value="Unassembled WGS sequence"/>
</dbReference>
<dbReference type="OrthoDB" id="9950135at2759"/>
<dbReference type="Gene3D" id="3.30.70.270">
    <property type="match status" value="1"/>
</dbReference>
<accession>A0A5B6W7R0</accession>
<organism evidence="1 2">
    <name type="scientific">Gossypium australe</name>
    <dbReference type="NCBI Taxonomy" id="47621"/>
    <lineage>
        <taxon>Eukaryota</taxon>
        <taxon>Viridiplantae</taxon>
        <taxon>Streptophyta</taxon>
        <taxon>Embryophyta</taxon>
        <taxon>Tracheophyta</taxon>
        <taxon>Spermatophyta</taxon>
        <taxon>Magnoliopsida</taxon>
        <taxon>eudicotyledons</taxon>
        <taxon>Gunneridae</taxon>
        <taxon>Pentapetalae</taxon>
        <taxon>rosids</taxon>
        <taxon>malvids</taxon>
        <taxon>Malvales</taxon>
        <taxon>Malvaceae</taxon>
        <taxon>Malvoideae</taxon>
        <taxon>Gossypium</taxon>
    </lineage>
</organism>
<proteinExistence type="predicted"/>
<comment type="caution">
    <text evidence="1">The sequence shown here is derived from an EMBL/GenBank/DDBJ whole genome shotgun (WGS) entry which is preliminary data.</text>
</comment>
<gene>
    <name evidence="1" type="ORF">EPI10_011228</name>
</gene>